<accession>A0A951QNG4</accession>
<dbReference type="Pfam" id="PF21826">
    <property type="entry name" value="DUF6887"/>
    <property type="match status" value="1"/>
</dbReference>
<reference evidence="1" key="1">
    <citation type="submission" date="2021-05" db="EMBL/GenBank/DDBJ databases">
        <authorList>
            <person name="Pietrasiak N."/>
            <person name="Ward R."/>
            <person name="Stajich J.E."/>
            <person name="Kurbessoian T."/>
        </authorList>
    </citation>
    <scope>NUCLEOTIDE SEQUENCE</scope>
    <source>
        <strain evidence="1">GSE-NOS-MK-12-04C</strain>
    </source>
</reference>
<dbReference type="InterPro" id="IPR054053">
    <property type="entry name" value="DUF6887"/>
</dbReference>
<evidence type="ECO:0000313" key="1">
    <source>
        <dbReference type="EMBL" id="MBW4669182.1"/>
    </source>
</evidence>
<dbReference type="EMBL" id="JAHHGZ010000018">
    <property type="protein sequence ID" value="MBW4669182.1"/>
    <property type="molecule type" value="Genomic_DNA"/>
</dbReference>
<name>A0A951QNG4_9CYAN</name>
<organism evidence="1 2">
    <name type="scientific">Cyanomargarita calcarea GSE-NOS-MK-12-04C</name>
    <dbReference type="NCBI Taxonomy" id="2839659"/>
    <lineage>
        <taxon>Bacteria</taxon>
        <taxon>Bacillati</taxon>
        <taxon>Cyanobacteriota</taxon>
        <taxon>Cyanophyceae</taxon>
        <taxon>Nostocales</taxon>
        <taxon>Cyanomargaritaceae</taxon>
        <taxon>Cyanomargarita</taxon>
    </lineage>
</organism>
<comment type="caution">
    <text evidence="1">The sequence shown here is derived from an EMBL/GenBank/DDBJ whole genome shotgun (WGS) entry which is preliminary data.</text>
</comment>
<protein>
    <submittedName>
        <fullName evidence="1">Uncharacterized protein</fullName>
    </submittedName>
</protein>
<dbReference type="AlphaFoldDB" id="A0A951QNG4"/>
<evidence type="ECO:0000313" key="2">
    <source>
        <dbReference type="Proteomes" id="UP000729701"/>
    </source>
</evidence>
<reference evidence="1" key="2">
    <citation type="journal article" date="2022" name="Microbiol. Resour. Announc.">
        <title>Metagenome Sequencing to Explore Phylogenomics of Terrestrial Cyanobacteria.</title>
        <authorList>
            <person name="Ward R.D."/>
            <person name="Stajich J.E."/>
            <person name="Johansen J.R."/>
            <person name="Huntemann M."/>
            <person name="Clum A."/>
            <person name="Foster B."/>
            <person name="Foster B."/>
            <person name="Roux S."/>
            <person name="Palaniappan K."/>
            <person name="Varghese N."/>
            <person name="Mukherjee S."/>
            <person name="Reddy T.B.K."/>
            <person name="Daum C."/>
            <person name="Copeland A."/>
            <person name="Chen I.A."/>
            <person name="Ivanova N.N."/>
            <person name="Kyrpides N.C."/>
            <person name="Shapiro N."/>
            <person name="Eloe-Fadrosh E.A."/>
            <person name="Pietrasiak N."/>
        </authorList>
    </citation>
    <scope>NUCLEOTIDE SEQUENCE</scope>
    <source>
        <strain evidence="1">GSE-NOS-MK-12-04C</strain>
    </source>
</reference>
<gene>
    <name evidence="1" type="ORF">KME60_17585</name>
</gene>
<sequence>MSVKPDFTIMTMLQLRAYVLAHRDNEEALQAYLDKLHSENPTSRVYKPGDNVGDAIAEYLENKRQS</sequence>
<proteinExistence type="predicted"/>
<dbReference type="Proteomes" id="UP000729701">
    <property type="component" value="Unassembled WGS sequence"/>
</dbReference>